<name>A9BDA4_PROM4</name>
<gene>
    <name evidence="2" type="ordered locus">P9211_17861</name>
</gene>
<dbReference type="PANTHER" id="PTHR30032:SF4">
    <property type="entry name" value="AMIDASE ENHANCER"/>
    <property type="match status" value="1"/>
</dbReference>
<dbReference type="InterPro" id="IPR013693">
    <property type="entry name" value="SpoIID/LytB_N"/>
</dbReference>
<dbReference type="GO" id="GO:0030288">
    <property type="term" value="C:outer membrane-bounded periplasmic space"/>
    <property type="evidence" value="ECO:0007669"/>
    <property type="project" value="TreeGrafter"/>
</dbReference>
<dbReference type="InterPro" id="IPR051922">
    <property type="entry name" value="Bact_Sporulation_Assoc"/>
</dbReference>
<dbReference type="eggNOG" id="COG2385">
    <property type="taxonomic scope" value="Bacteria"/>
</dbReference>
<keyword evidence="3" id="KW-1185">Reference proteome</keyword>
<dbReference type="PANTHER" id="PTHR30032">
    <property type="entry name" value="N-ACETYLMURAMOYL-L-ALANINE AMIDASE-RELATED"/>
    <property type="match status" value="1"/>
</dbReference>
<dbReference type="KEGG" id="pmj:P9211_17861"/>
<dbReference type="NCBIfam" id="TIGR02669">
    <property type="entry name" value="SpoIID_LytB"/>
    <property type="match status" value="1"/>
</dbReference>
<protein>
    <submittedName>
        <fullName evidence="2">Possible amidase enhancer</fullName>
    </submittedName>
</protein>
<dbReference type="GO" id="GO:0030435">
    <property type="term" value="P:sporulation resulting in formation of a cellular spore"/>
    <property type="evidence" value="ECO:0007669"/>
    <property type="project" value="InterPro"/>
</dbReference>
<dbReference type="EMBL" id="CP000878">
    <property type="protein sequence ID" value="ABX09717.1"/>
    <property type="molecule type" value="Genomic_DNA"/>
</dbReference>
<evidence type="ECO:0000259" key="1">
    <source>
        <dbReference type="Pfam" id="PF08486"/>
    </source>
</evidence>
<dbReference type="Pfam" id="PF08486">
    <property type="entry name" value="SpoIID"/>
    <property type="match status" value="1"/>
</dbReference>
<evidence type="ECO:0000313" key="2">
    <source>
        <dbReference type="EMBL" id="ABX09717.1"/>
    </source>
</evidence>
<proteinExistence type="predicted"/>
<feature type="domain" description="Sporulation stage II protein D amidase enhancer LytB N-terminal" evidence="1">
    <location>
        <begin position="167"/>
        <end position="256"/>
    </location>
</feature>
<dbReference type="AlphaFoldDB" id="A9BDA4"/>
<sequence length="457" mass="51160">MGLEPYLGRSLLQDIPSPDLNLISGGKKPLILKDQSGLVHKSVDITIGWEKVPLKTLKTFSRQVLGPFASFESAQSVSALLDDQGVENIIAHPLDWEIWIAADINLPKSFQARSFEEKISHEIKPFLKVRNAKFFLNGNSTIDAAEGLRWKGGLYSGSFILQKDAYQSWTLVERVDLEKYLLGVVPHEIGSSSPLSALSAQAVLARTWALANSKRFEIDGYHLCSNTQCQVYKDPQKAEIEVQEAIKKTSGKVLTWEGTPINAVYHATNGGVMASANEAWSIDSVPYLQTQFDGSKRWSKQFALPLNQKSMIQTLLAKRDGAYGNNHYLFRWRRKISASELQEALLPLRKKFGRPQKLQILERGPSGRVIALEISGRRNESPIILRRDAIRRRLRSLPSTLFWLRKLKEGGWEFIGGGFGHGAGLSQAGATDLALRGWSTQNILKHYYPGTTYESLR</sequence>
<organism evidence="2 3">
    <name type="scientific">Prochlorococcus marinus (strain MIT 9211)</name>
    <dbReference type="NCBI Taxonomy" id="93059"/>
    <lineage>
        <taxon>Bacteria</taxon>
        <taxon>Bacillati</taxon>
        <taxon>Cyanobacteriota</taxon>
        <taxon>Cyanophyceae</taxon>
        <taxon>Synechococcales</taxon>
        <taxon>Prochlorococcaceae</taxon>
        <taxon>Prochlorococcus</taxon>
    </lineage>
</organism>
<dbReference type="Proteomes" id="UP000000788">
    <property type="component" value="Chromosome"/>
</dbReference>
<reference evidence="2 3" key="1">
    <citation type="journal article" date="2007" name="PLoS Genet.">
        <title>Patterns and implications of gene gain and loss in the evolution of Prochlorococcus.</title>
        <authorList>
            <person name="Kettler G.C."/>
            <person name="Martiny A.C."/>
            <person name="Huang K."/>
            <person name="Zucker J."/>
            <person name="Coleman M.L."/>
            <person name="Rodrigue S."/>
            <person name="Chen F."/>
            <person name="Lapidus A."/>
            <person name="Ferriera S."/>
            <person name="Johnson J."/>
            <person name="Steglich C."/>
            <person name="Church G.M."/>
            <person name="Richardson P."/>
            <person name="Chisholm S.W."/>
        </authorList>
    </citation>
    <scope>NUCLEOTIDE SEQUENCE [LARGE SCALE GENOMIC DNA]</scope>
    <source>
        <strain evidence="3">MIT 9211</strain>
    </source>
</reference>
<evidence type="ECO:0000313" key="3">
    <source>
        <dbReference type="Proteomes" id="UP000000788"/>
    </source>
</evidence>
<dbReference type="HOGENOM" id="CLU_036694_0_0_3"/>
<dbReference type="STRING" id="93059.P9211_17861"/>
<dbReference type="InterPro" id="IPR013486">
    <property type="entry name" value="SpoIID/LytB"/>
</dbReference>
<accession>A9BDA4</accession>